<feature type="compositionally biased region" description="Polar residues" evidence="1">
    <location>
        <begin position="144"/>
        <end position="156"/>
    </location>
</feature>
<dbReference type="OrthoDB" id="10034606at2759"/>
<evidence type="ECO:0000313" key="3">
    <source>
        <dbReference type="EMBL" id="GBN43530.1"/>
    </source>
</evidence>
<feature type="region of interest" description="Disordered" evidence="1">
    <location>
        <begin position="1"/>
        <end position="34"/>
    </location>
</feature>
<dbReference type="PANTHER" id="PTHR22948:SF29">
    <property type="entry name" value="FI02030P-RELATED"/>
    <property type="match status" value="1"/>
</dbReference>
<feature type="domain" description="Tudor" evidence="2">
    <location>
        <begin position="398"/>
        <end position="454"/>
    </location>
</feature>
<name>A0A4Y2NYX7_ARAVE</name>
<dbReference type="SMART" id="SM00333">
    <property type="entry name" value="TUDOR"/>
    <property type="match status" value="2"/>
</dbReference>
<dbReference type="CDD" id="cd20379">
    <property type="entry name" value="Tudor_dTUD-like"/>
    <property type="match status" value="1"/>
</dbReference>
<accession>A0A4Y2NYX7</accession>
<dbReference type="Gene3D" id="2.40.50.90">
    <property type="match status" value="1"/>
</dbReference>
<keyword evidence="4" id="KW-1185">Reference proteome</keyword>
<dbReference type="Proteomes" id="UP000499080">
    <property type="component" value="Unassembled WGS sequence"/>
</dbReference>
<dbReference type="Gene3D" id="2.30.30.140">
    <property type="match status" value="2"/>
</dbReference>
<dbReference type="PROSITE" id="PS50304">
    <property type="entry name" value="TUDOR"/>
    <property type="match status" value="1"/>
</dbReference>
<evidence type="ECO:0000313" key="4">
    <source>
        <dbReference type="Proteomes" id="UP000499080"/>
    </source>
</evidence>
<dbReference type="SUPFAM" id="SSF63748">
    <property type="entry name" value="Tudor/PWWP/MBT"/>
    <property type="match status" value="2"/>
</dbReference>
<dbReference type="InterPro" id="IPR035437">
    <property type="entry name" value="SNase_OB-fold_sf"/>
</dbReference>
<proteinExistence type="predicted"/>
<dbReference type="PANTHER" id="PTHR22948">
    <property type="entry name" value="TUDOR DOMAIN CONTAINING PROTEIN"/>
    <property type="match status" value="1"/>
</dbReference>
<dbReference type="InterPro" id="IPR050621">
    <property type="entry name" value="Tudor_domain_containing"/>
</dbReference>
<dbReference type="GO" id="GO:0005737">
    <property type="term" value="C:cytoplasm"/>
    <property type="evidence" value="ECO:0007669"/>
    <property type="project" value="UniProtKB-ARBA"/>
</dbReference>
<gene>
    <name evidence="3" type="ORF">AVEN_74275_1</name>
</gene>
<feature type="compositionally biased region" description="Basic and acidic residues" evidence="1">
    <location>
        <begin position="157"/>
        <end position="170"/>
    </location>
</feature>
<protein>
    <recommendedName>
        <fullName evidence="2">Tudor domain-containing protein</fullName>
    </recommendedName>
</protein>
<dbReference type="EMBL" id="BGPR01009980">
    <property type="protein sequence ID" value="GBN43530.1"/>
    <property type="molecule type" value="Genomic_DNA"/>
</dbReference>
<feature type="region of interest" description="Disordered" evidence="1">
    <location>
        <begin position="87"/>
        <end position="211"/>
    </location>
</feature>
<organism evidence="3 4">
    <name type="scientific">Araneus ventricosus</name>
    <name type="common">Orbweaver spider</name>
    <name type="synonym">Epeira ventricosa</name>
    <dbReference type="NCBI Taxonomy" id="182803"/>
    <lineage>
        <taxon>Eukaryota</taxon>
        <taxon>Metazoa</taxon>
        <taxon>Ecdysozoa</taxon>
        <taxon>Arthropoda</taxon>
        <taxon>Chelicerata</taxon>
        <taxon>Arachnida</taxon>
        <taxon>Araneae</taxon>
        <taxon>Araneomorphae</taxon>
        <taxon>Entelegynae</taxon>
        <taxon>Araneoidea</taxon>
        <taxon>Araneidae</taxon>
        <taxon>Araneus</taxon>
    </lineage>
</organism>
<dbReference type="Pfam" id="PF00567">
    <property type="entry name" value="TUDOR"/>
    <property type="match status" value="2"/>
</dbReference>
<comment type="caution">
    <text evidence="3">The sequence shown here is derived from an EMBL/GenBank/DDBJ whole genome shotgun (WGS) entry which is preliminary data.</text>
</comment>
<dbReference type="AlphaFoldDB" id="A0A4Y2NYX7"/>
<dbReference type="InterPro" id="IPR002999">
    <property type="entry name" value="Tudor"/>
</dbReference>
<feature type="compositionally biased region" description="Polar residues" evidence="1">
    <location>
        <begin position="14"/>
        <end position="30"/>
    </location>
</feature>
<evidence type="ECO:0000259" key="2">
    <source>
        <dbReference type="PROSITE" id="PS50304"/>
    </source>
</evidence>
<sequence length="714" mass="77887">METCEADPDEKQPESFQESGHDQFSANHLNQADDETITVTDSENKIASVPELECDKLSEKSSSTALSDVGSAEKIISVPECEFLDAETASESTALSNSSSPEKVSKLEFDNGELPSNTTLPDDGSSEKVMSVPECELLDAESAPESTALSNSSSPEKTSKLDLDDCKLPNDIDLSDSAESDFVAKASSTAQNKETEKPFTESDEIPLDNNFSTEDVGGTLQDHKVENHRVESDELDNLPKSNFVEESEWDERPECDIKQMPGDQECNESFDAGAAESLNSRESCIKNENTNAILESHIDLASNETEADLSTVNSAGDFCIKPSCVESDSTEESSPDVLADASEDQMLGKVDTYVSDIVISNGSVLLSVIPYDLHVKLMSTLGESLQSIYSKKELGFKQCSVSDLCAVYSDDIWFRGKILEIHEDELTILLIDYGITKTVDKSSVVELEPEHKKIPPYAVECKLAGVYCPAEKAEDAKNFILDLLSGVQGTGKDVSIEVVEKGKPKQVNLYVTGQNVLFGLLSQNLVSQKITQSCLKSGKYSAKTAYIDTNSGIIQLYVNLVEQLNSLQSLRNSMNSSYPLNVEKASALESGVYAVLYKGAWHRGKAISSDDELQLFLVDSGETVPVGELCHLLPEHCIPPPFAFLCQLPDNILVTNEFHSSVKEVFATNEFFVDVNVISESHDLSAIVMDELLFEKIRSLSSLGQSVINDTESS</sequence>
<feature type="compositionally biased region" description="Low complexity" evidence="1">
    <location>
        <begin position="87"/>
        <end position="100"/>
    </location>
</feature>
<evidence type="ECO:0000256" key="1">
    <source>
        <dbReference type="SAM" id="MobiDB-lite"/>
    </source>
</evidence>
<reference evidence="3 4" key="1">
    <citation type="journal article" date="2019" name="Sci. Rep.">
        <title>Orb-weaving spider Araneus ventricosus genome elucidates the spidroin gene catalogue.</title>
        <authorList>
            <person name="Kono N."/>
            <person name="Nakamura H."/>
            <person name="Ohtoshi R."/>
            <person name="Moran D.A.P."/>
            <person name="Shinohara A."/>
            <person name="Yoshida Y."/>
            <person name="Fujiwara M."/>
            <person name="Mori M."/>
            <person name="Tomita M."/>
            <person name="Arakawa K."/>
        </authorList>
    </citation>
    <scope>NUCLEOTIDE SEQUENCE [LARGE SCALE GENOMIC DNA]</scope>
</reference>